<dbReference type="InterPro" id="IPR058625">
    <property type="entry name" value="MdtA-like_BSH"/>
</dbReference>
<dbReference type="Proteomes" id="UP000183371">
    <property type="component" value="Unassembled WGS sequence"/>
</dbReference>
<dbReference type="Pfam" id="PF25876">
    <property type="entry name" value="HH_MFP_RND"/>
    <property type="match status" value="1"/>
</dbReference>
<dbReference type="Gene3D" id="2.40.30.170">
    <property type="match status" value="1"/>
</dbReference>
<dbReference type="AlphaFoldDB" id="A0A1I6YK42"/>
<dbReference type="Gene3D" id="2.40.50.100">
    <property type="match status" value="1"/>
</dbReference>
<evidence type="ECO:0000259" key="3">
    <source>
        <dbReference type="Pfam" id="PF25917"/>
    </source>
</evidence>
<dbReference type="Gene3D" id="1.10.287.470">
    <property type="entry name" value="Helix hairpin bin"/>
    <property type="match status" value="1"/>
</dbReference>
<feature type="domain" description="Multidrug resistance protein MdtA-like barrel-sandwich hybrid" evidence="3">
    <location>
        <begin position="70"/>
        <end position="186"/>
    </location>
</feature>
<dbReference type="Pfam" id="PF25917">
    <property type="entry name" value="BSH_RND"/>
    <property type="match status" value="1"/>
</dbReference>
<gene>
    <name evidence="4" type="ORF">SAMN05444141_101938</name>
</gene>
<dbReference type="SUPFAM" id="SSF111369">
    <property type="entry name" value="HlyD-like secretion proteins"/>
    <property type="match status" value="1"/>
</dbReference>
<dbReference type="Gene3D" id="2.40.420.20">
    <property type="match status" value="1"/>
</dbReference>
<dbReference type="RefSeq" id="WP_054783188.1">
    <property type="nucleotide sequence ID" value="NZ_FPBD01000001.1"/>
</dbReference>
<name>A0A1I6YK42_9HYPH</name>
<organism evidence="4 5">
    <name type="scientific">Pseudovibrio denitrificans</name>
    <dbReference type="NCBI Taxonomy" id="258256"/>
    <lineage>
        <taxon>Bacteria</taxon>
        <taxon>Pseudomonadati</taxon>
        <taxon>Pseudomonadota</taxon>
        <taxon>Alphaproteobacteria</taxon>
        <taxon>Hyphomicrobiales</taxon>
        <taxon>Stappiaceae</taxon>
        <taxon>Pseudovibrio</taxon>
    </lineage>
</organism>
<proteinExistence type="inferred from homology"/>
<sequence>MTVARWFFALLAITGLVGGLGYIKFTQITEAIAQAALIPEHSEATEAVYPQSTLYAPQTQVIGEVVAPKQVELRTEISGRVVNLGFKPGDWVEKHQLLVQMDVSEETAELAAAEADVELAAIKFERAQKLRSTGSGSQSALDNARALLDTSKAKVGQIKSRILKKTIRAPFAGKTNTTVLSVGEFLGVNELITQVVGDTDDIWIDFKLPQHQMELAIGDEVTAIGADAKPVTATVIHRDAAISTSTRTRVHRATVSVSDLQLIHGAFVEVLVPAAPAKDYSALPSSSIQSDSYGQFVYALAQDEQSAYRATRKDIADLQYLGETVLIGQGISQGDLIATDGGFKLSPGMLVELITPQTQQQISSAISAGKH</sequence>
<dbReference type="GO" id="GO:0015562">
    <property type="term" value="F:efflux transmembrane transporter activity"/>
    <property type="evidence" value="ECO:0007669"/>
    <property type="project" value="TreeGrafter"/>
</dbReference>
<evidence type="ECO:0000259" key="2">
    <source>
        <dbReference type="Pfam" id="PF25876"/>
    </source>
</evidence>
<dbReference type="GO" id="GO:1990281">
    <property type="term" value="C:efflux pump complex"/>
    <property type="evidence" value="ECO:0007669"/>
    <property type="project" value="TreeGrafter"/>
</dbReference>
<evidence type="ECO:0000256" key="1">
    <source>
        <dbReference type="ARBA" id="ARBA00009477"/>
    </source>
</evidence>
<dbReference type="InterPro" id="IPR058624">
    <property type="entry name" value="MdtA-like_HH"/>
</dbReference>
<dbReference type="InterPro" id="IPR006143">
    <property type="entry name" value="RND_pump_MFP"/>
</dbReference>
<dbReference type="NCBIfam" id="TIGR01730">
    <property type="entry name" value="RND_mfp"/>
    <property type="match status" value="1"/>
</dbReference>
<accession>A0A1I6YK42</accession>
<dbReference type="PANTHER" id="PTHR30469:SF36">
    <property type="entry name" value="BLL3903 PROTEIN"/>
    <property type="match status" value="1"/>
</dbReference>
<evidence type="ECO:0000313" key="4">
    <source>
        <dbReference type="EMBL" id="SFT50856.1"/>
    </source>
</evidence>
<dbReference type="PANTHER" id="PTHR30469">
    <property type="entry name" value="MULTIDRUG RESISTANCE PROTEIN MDTA"/>
    <property type="match status" value="1"/>
</dbReference>
<comment type="similarity">
    <text evidence="1">Belongs to the membrane fusion protein (MFP) (TC 8.A.1) family.</text>
</comment>
<keyword evidence="5" id="KW-1185">Reference proteome</keyword>
<evidence type="ECO:0000313" key="5">
    <source>
        <dbReference type="Proteomes" id="UP000183371"/>
    </source>
</evidence>
<reference evidence="5" key="1">
    <citation type="submission" date="2016-10" db="EMBL/GenBank/DDBJ databases">
        <authorList>
            <person name="Varghese N."/>
            <person name="Submissions S."/>
        </authorList>
    </citation>
    <scope>NUCLEOTIDE SEQUENCE [LARGE SCALE GENOMIC DNA]</scope>
    <source>
        <strain evidence="5">DSM 17465</strain>
    </source>
</reference>
<dbReference type="EMBL" id="FPBD01000001">
    <property type="protein sequence ID" value="SFT50856.1"/>
    <property type="molecule type" value="Genomic_DNA"/>
</dbReference>
<protein>
    <submittedName>
        <fullName evidence="4">Membrane fusion protein, multidrug efflux system</fullName>
    </submittedName>
</protein>
<feature type="domain" description="Multidrug resistance protein MdtA-like alpha-helical hairpin" evidence="2">
    <location>
        <begin position="106"/>
        <end position="157"/>
    </location>
</feature>